<organism evidence="2 3">
    <name type="scientific">Suicoccus acidiformans</name>
    <dbReference type="NCBI Taxonomy" id="2036206"/>
    <lineage>
        <taxon>Bacteria</taxon>
        <taxon>Bacillati</taxon>
        <taxon>Bacillota</taxon>
        <taxon>Bacilli</taxon>
        <taxon>Lactobacillales</taxon>
        <taxon>Aerococcaceae</taxon>
        <taxon>Suicoccus</taxon>
    </lineage>
</organism>
<keyword evidence="3" id="KW-1185">Reference proteome</keyword>
<proteinExistence type="predicted"/>
<dbReference type="OrthoDB" id="5769614at2"/>
<evidence type="ECO:0000259" key="1">
    <source>
        <dbReference type="Pfam" id="PF21259"/>
    </source>
</evidence>
<sequence length="132" mass="15447">MWLFINSVNVLTIDTLVTLSSEMLSRVQFYDELLENRRKIYQMLLNVVTICIESDCLAQALKFMNILDSLQLSEADVFERIILRFNKAFYSFKRGDKDSMKLMLEYIDMLKKLDCLGTAEKLFSSISDFVNM</sequence>
<accession>A0A347WMI1</accession>
<name>A0A347WMI1_9LACT</name>
<reference evidence="2 3" key="1">
    <citation type="submission" date="2017-09" db="EMBL/GenBank/DDBJ databases">
        <title>Complete genome sequence of Oxytococcus suis strain ZY16052.</title>
        <authorList>
            <person name="Li F."/>
        </authorList>
    </citation>
    <scope>NUCLEOTIDE SEQUENCE [LARGE SCALE GENOMIC DNA]</scope>
    <source>
        <strain evidence="2 3">ZY16052</strain>
    </source>
</reference>
<dbReference type="EMBL" id="CP023434">
    <property type="protein sequence ID" value="AXY26288.1"/>
    <property type="molecule type" value="Genomic_DNA"/>
</dbReference>
<feature type="domain" description="HTH-type transcriptional regulator Rgg C-terminal" evidence="1">
    <location>
        <begin position="3"/>
        <end position="120"/>
    </location>
</feature>
<dbReference type="AlphaFoldDB" id="A0A347WMI1"/>
<dbReference type="Proteomes" id="UP000263232">
    <property type="component" value="Chromosome"/>
</dbReference>
<evidence type="ECO:0000313" key="2">
    <source>
        <dbReference type="EMBL" id="AXY26288.1"/>
    </source>
</evidence>
<gene>
    <name evidence="2" type="ORF">CL176_09935</name>
</gene>
<protein>
    <recommendedName>
        <fullName evidence="1">HTH-type transcriptional regulator Rgg C-terminal domain-containing protein</fullName>
    </recommendedName>
</protein>
<dbReference type="Gene3D" id="1.25.40.400">
    <property type="match status" value="1"/>
</dbReference>
<dbReference type="KEGG" id="abae:CL176_09935"/>
<dbReference type="InterPro" id="IPR010057">
    <property type="entry name" value="Transcription_activator_Rgg_C"/>
</dbReference>
<evidence type="ECO:0000313" key="3">
    <source>
        <dbReference type="Proteomes" id="UP000263232"/>
    </source>
</evidence>
<dbReference type="NCBIfam" id="TIGR01716">
    <property type="entry name" value="RGG_Cterm"/>
    <property type="match status" value="1"/>
</dbReference>
<dbReference type="Pfam" id="PF21259">
    <property type="entry name" value="Rgg_C"/>
    <property type="match status" value="1"/>
</dbReference>